<dbReference type="Proteomes" id="UP001162131">
    <property type="component" value="Unassembled WGS sequence"/>
</dbReference>
<dbReference type="EMBL" id="CAJZBQ010000053">
    <property type="protein sequence ID" value="CAG9331795.1"/>
    <property type="molecule type" value="Genomic_DNA"/>
</dbReference>
<comment type="caution">
    <text evidence="1">The sequence shown here is derived from an EMBL/GenBank/DDBJ whole genome shotgun (WGS) entry which is preliminary data.</text>
</comment>
<reference evidence="1" key="1">
    <citation type="submission" date="2021-09" db="EMBL/GenBank/DDBJ databases">
        <authorList>
            <consortium name="AG Swart"/>
            <person name="Singh M."/>
            <person name="Singh A."/>
            <person name="Seah K."/>
            <person name="Emmerich C."/>
        </authorList>
    </citation>
    <scope>NUCLEOTIDE SEQUENCE</scope>
    <source>
        <strain evidence="1">ATCC30299</strain>
    </source>
</reference>
<name>A0AAU9KCY9_9CILI</name>
<accession>A0AAU9KCY9</accession>
<evidence type="ECO:0000313" key="1">
    <source>
        <dbReference type="EMBL" id="CAG9331795.1"/>
    </source>
</evidence>
<gene>
    <name evidence="1" type="ORF">BSTOLATCC_MIC53855</name>
</gene>
<organism evidence="1 2">
    <name type="scientific">Blepharisma stoltei</name>
    <dbReference type="NCBI Taxonomy" id="1481888"/>
    <lineage>
        <taxon>Eukaryota</taxon>
        <taxon>Sar</taxon>
        <taxon>Alveolata</taxon>
        <taxon>Ciliophora</taxon>
        <taxon>Postciliodesmatophora</taxon>
        <taxon>Heterotrichea</taxon>
        <taxon>Heterotrichida</taxon>
        <taxon>Blepharismidae</taxon>
        <taxon>Blepharisma</taxon>
    </lineage>
</organism>
<sequence length="90" mass="10792">MKDYKIRLFSITLDFKCFYQHQVFILSLVKIRCAKSQELCSFLKDMTNFLVKALMMQIIKDEATRDELYKISFLNNFNAAIIIFYKNFIN</sequence>
<protein>
    <submittedName>
        <fullName evidence="1">Uncharacterized protein</fullName>
    </submittedName>
</protein>
<keyword evidence="2" id="KW-1185">Reference proteome</keyword>
<proteinExistence type="predicted"/>
<evidence type="ECO:0000313" key="2">
    <source>
        <dbReference type="Proteomes" id="UP001162131"/>
    </source>
</evidence>
<dbReference type="AlphaFoldDB" id="A0AAU9KCY9"/>